<dbReference type="CDD" id="cd22343">
    <property type="entry name" value="PDDEXK_lambda_exonuclease-like"/>
    <property type="match status" value="1"/>
</dbReference>
<accession>A0AA35P5Q8</accession>
<sequence length="441" mass="48641">MNHKPLSMNHRVPAPPSSACGRGPGGHSSSPTRVLGATAGGLPVSGCCRKRGSSETGSAPRPPRSAERDSLKQWASPGIPLAMYPLLNLLPRHQKQPRQPHDLLPHPERYLPAAELRVLLLRRVMVADRGRLKSQPVPQVREEQGKVTRQGPHQHLAASREAQRVAVEQEQRPPHPAPTQAASKTQGKSQAKASHFPSPLSAEKVAEIEKETRGQRTNPEWYKQRANRITASIAPQIANSKFVNGKSSEIPQSYLRRVVESSSGVQTPAMSWGVRNEKKAVQAYEALKSSKVNKAVKVDNCGLFIDQRKPWLAASPDGIIKDADTGKELGVLEVKCPYKHRDRTVTEACKDKSFCLEKVGDSYSLKKNHQYYTQLQVQMGVTGLPKGELVVHTNKETAIAPVDFDPVFWETTASKLEKFYVEAVVPCQEEKKSAAAWAKEE</sequence>
<feature type="region of interest" description="Disordered" evidence="1">
    <location>
        <begin position="134"/>
        <end position="200"/>
    </location>
</feature>
<feature type="compositionally biased region" description="Polar residues" evidence="1">
    <location>
        <begin position="180"/>
        <end position="192"/>
    </location>
</feature>
<keyword evidence="4" id="KW-1185">Reference proteome</keyword>
<dbReference type="InterPro" id="IPR019080">
    <property type="entry name" value="YqaJ_viral_recombinase"/>
</dbReference>
<gene>
    <name evidence="3" type="ORF">PODLI_1B000274</name>
</gene>
<organism evidence="3 4">
    <name type="scientific">Podarcis lilfordi</name>
    <name type="common">Lilford's wall lizard</name>
    <dbReference type="NCBI Taxonomy" id="74358"/>
    <lineage>
        <taxon>Eukaryota</taxon>
        <taxon>Metazoa</taxon>
        <taxon>Chordata</taxon>
        <taxon>Craniata</taxon>
        <taxon>Vertebrata</taxon>
        <taxon>Euteleostomi</taxon>
        <taxon>Lepidosauria</taxon>
        <taxon>Squamata</taxon>
        <taxon>Bifurcata</taxon>
        <taxon>Unidentata</taxon>
        <taxon>Episquamata</taxon>
        <taxon>Laterata</taxon>
        <taxon>Lacertibaenia</taxon>
        <taxon>Lacertidae</taxon>
        <taxon>Podarcis</taxon>
    </lineage>
</organism>
<evidence type="ECO:0000313" key="3">
    <source>
        <dbReference type="EMBL" id="CAI5776004.1"/>
    </source>
</evidence>
<feature type="domain" description="YqaJ viral recombinase" evidence="2">
    <location>
        <begin position="220"/>
        <end position="384"/>
    </location>
</feature>
<dbReference type="PANTHER" id="PTHR46609:SF8">
    <property type="entry name" value="YQAJ VIRAL RECOMBINASE DOMAIN-CONTAINING PROTEIN"/>
    <property type="match status" value="1"/>
</dbReference>
<feature type="region of interest" description="Disordered" evidence="1">
    <location>
        <begin position="1"/>
        <end position="71"/>
    </location>
</feature>
<dbReference type="SUPFAM" id="SSF52980">
    <property type="entry name" value="Restriction endonuclease-like"/>
    <property type="match status" value="1"/>
</dbReference>
<protein>
    <submittedName>
        <fullName evidence="3">Coiled-coil domain-containing protein 8-like</fullName>
    </submittedName>
</protein>
<dbReference type="InterPro" id="IPR011604">
    <property type="entry name" value="PDDEXK-like_dom_sf"/>
</dbReference>
<dbReference type="Gene3D" id="3.90.320.10">
    <property type="match status" value="1"/>
</dbReference>
<dbReference type="AlphaFoldDB" id="A0AA35P5Q8"/>
<dbReference type="InterPro" id="IPR051703">
    <property type="entry name" value="NF-kappa-B_Signaling_Reg"/>
</dbReference>
<name>A0AA35P5Q8_9SAUR</name>
<dbReference type="PANTHER" id="PTHR46609">
    <property type="entry name" value="EXONUCLEASE, PHAGE-TYPE/RECB, C-TERMINAL DOMAIN-CONTAINING PROTEIN"/>
    <property type="match status" value="1"/>
</dbReference>
<dbReference type="EMBL" id="OX395130">
    <property type="protein sequence ID" value="CAI5776004.1"/>
    <property type="molecule type" value="Genomic_DNA"/>
</dbReference>
<evidence type="ECO:0000313" key="4">
    <source>
        <dbReference type="Proteomes" id="UP001178461"/>
    </source>
</evidence>
<reference evidence="3" key="1">
    <citation type="submission" date="2022-12" db="EMBL/GenBank/DDBJ databases">
        <authorList>
            <person name="Alioto T."/>
            <person name="Alioto T."/>
            <person name="Gomez Garrido J."/>
        </authorList>
    </citation>
    <scope>NUCLEOTIDE SEQUENCE</scope>
</reference>
<dbReference type="Proteomes" id="UP001178461">
    <property type="component" value="Chromosome 5"/>
</dbReference>
<dbReference type="Pfam" id="PF09588">
    <property type="entry name" value="YqaJ"/>
    <property type="match status" value="1"/>
</dbReference>
<dbReference type="GO" id="GO:0006281">
    <property type="term" value="P:DNA repair"/>
    <property type="evidence" value="ECO:0007669"/>
    <property type="project" value="UniProtKB-ARBA"/>
</dbReference>
<feature type="compositionally biased region" description="Basic and acidic residues" evidence="1">
    <location>
        <begin position="161"/>
        <end position="173"/>
    </location>
</feature>
<evidence type="ECO:0000259" key="2">
    <source>
        <dbReference type="Pfam" id="PF09588"/>
    </source>
</evidence>
<dbReference type="InterPro" id="IPR011335">
    <property type="entry name" value="Restrct_endonuc-II-like"/>
</dbReference>
<proteinExistence type="predicted"/>
<evidence type="ECO:0000256" key="1">
    <source>
        <dbReference type="SAM" id="MobiDB-lite"/>
    </source>
</evidence>